<dbReference type="OMA" id="HIRAMDI"/>
<name>A0A7W4I8C1_GLUDI</name>
<reference evidence="2 3" key="1">
    <citation type="submission" date="2020-04" db="EMBL/GenBank/DDBJ databases">
        <title>Description of novel Gluconacetobacter.</title>
        <authorList>
            <person name="Sombolestani A."/>
        </authorList>
    </citation>
    <scope>NUCLEOTIDE SEQUENCE [LARGE SCALE GENOMIC DNA]</scope>
    <source>
        <strain evidence="2 3">LMG 7603</strain>
    </source>
</reference>
<keyword evidence="1" id="KW-0560">Oxidoreductase</keyword>
<dbReference type="InterPro" id="IPR029041">
    <property type="entry name" value="FAD-linked_oxidoreductase-like"/>
</dbReference>
<dbReference type="RefSeq" id="WP_012224548.1">
    <property type="nucleotide sequence ID" value="NZ_JABEQG010000061.1"/>
</dbReference>
<evidence type="ECO:0000313" key="2">
    <source>
        <dbReference type="EMBL" id="MBB2158163.1"/>
    </source>
</evidence>
<sequence length="247" mass="27856">MTRISVELIPRDAEALLRDAAEVRQHFPLADTLNVPSLMRFPLRGWDAVPLLRPVLPRIVPHIRAIDVDPAGPLPGVDVPGLEEVLVVQGDPPADLGHRTFPNSSESVIRRYRREAPHLRVYAAFDPYRRAPYHELDAVARKKDAGATGFFTQPVFDPRMLDLCMEWLAGEAVFWGLSPVIGPKSRSYWETTNHVVFPRDFEPTIEANIAFACRAIRTVRDAGGHVYLMPLRVKLERYLAPIQQELG</sequence>
<evidence type="ECO:0000256" key="1">
    <source>
        <dbReference type="ARBA" id="ARBA00023002"/>
    </source>
</evidence>
<dbReference type="EMBL" id="JABEQG010000061">
    <property type="protein sequence ID" value="MBB2158163.1"/>
    <property type="molecule type" value="Genomic_DNA"/>
</dbReference>
<gene>
    <name evidence="2" type="ORF">HLH33_17985</name>
</gene>
<dbReference type="GO" id="GO:0016491">
    <property type="term" value="F:oxidoreductase activity"/>
    <property type="evidence" value="ECO:0007669"/>
    <property type="project" value="UniProtKB-KW"/>
</dbReference>
<organism evidence="2 3">
    <name type="scientific">Gluconacetobacter diazotrophicus</name>
    <name type="common">Acetobacter diazotrophicus</name>
    <dbReference type="NCBI Taxonomy" id="33996"/>
    <lineage>
        <taxon>Bacteria</taxon>
        <taxon>Pseudomonadati</taxon>
        <taxon>Pseudomonadota</taxon>
        <taxon>Alphaproteobacteria</taxon>
        <taxon>Acetobacterales</taxon>
        <taxon>Acetobacteraceae</taxon>
        <taxon>Gluconacetobacter</taxon>
    </lineage>
</organism>
<dbReference type="Proteomes" id="UP000550787">
    <property type="component" value="Unassembled WGS sequence"/>
</dbReference>
<comment type="caution">
    <text evidence="2">The sequence shown here is derived from an EMBL/GenBank/DDBJ whole genome shotgun (WGS) entry which is preliminary data.</text>
</comment>
<dbReference type="SUPFAM" id="SSF51730">
    <property type="entry name" value="FAD-linked oxidoreductase"/>
    <property type="match status" value="1"/>
</dbReference>
<proteinExistence type="predicted"/>
<protein>
    <submittedName>
        <fullName evidence="2">Methylenetetrahydrofolate reductase</fullName>
    </submittedName>
</protein>
<dbReference type="Gene3D" id="3.20.20.220">
    <property type="match status" value="1"/>
</dbReference>
<evidence type="ECO:0000313" key="3">
    <source>
        <dbReference type="Proteomes" id="UP000550787"/>
    </source>
</evidence>
<accession>A0A7W4I8C1</accession>
<dbReference type="AlphaFoldDB" id="A0A7W4I8C1"/>